<dbReference type="FunCoup" id="A0A200QRA6">
    <property type="interactions" value="69"/>
</dbReference>
<dbReference type="STRING" id="56857.A0A200QRA6"/>
<dbReference type="SUPFAM" id="SSF53756">
    <property type="entry name" value="UDP-Glycosyltransferase/glycogen phosphorylase"/>
    <property type="match status" value="1"/>
</dbReference>
<reference evidence="6 7" key="1">
    <citation type="journal article" date="2017" name="Mol. Plant">
        <title>The Genome of Medicinal Plant Macleaya cordata Provides New Insights into Benzylisoquinoline Alkaloids Metabolism.</title>
        <authorList>
            <person name="Liu X."/>
            <person name="Liu Y."/>
            <person name="Huang P."/>
            <person name="Ma Y."/>
            <person name="Qing Z."/>
            <person name="Tang Q."/>
            <person name="Cao H."/>
            <person name="Cheng P."/>
            <person name="Zheng Y."/>
            <person name="Yuan Z."/>
            <person name="Zhou Y."/>
            <person name="Liu J."/>
            <person name="Tang Z."/>
            <person name="Zhuo Y."/>
            <person name="Zhang Y."/>
            <person name="Yu L."/>
            <person name="Huang J."/>
            <person name="Yang P."/>
            <person name="Peng Q."/>
            <person name="Zhang J."/>
            <person name="Jiang W."/>
            <person name="Zhang Z."/>
            <person name="Lin K."/>
            <person name="Ro D.K."/>
            <person name="Chen X."/>
            <person name="Xiong X."/>
            <person name="Shang Y."/>
            <person name="Huang S."/>
            <person name="Zeng J."/>
        </authorList>
    </citation>
    <scope>NUCLEOTIDE SEQUENCE [LARGE SCALE GENOMIC DNA]</scope>
    <source>
        <strain evidence="7">cv. BLH2017</strain>
        <tissue evidence="6">Root</tissue>
    </source>
</reference>
<evidence type="ECO:0000313" key="6">
    <source>
        <dbReference type="EMBL" id="OVA12988.1"/>
    </source>
</evidence>
<dbReference type="OMA" id="AYFHYFR"/>
<dbReference type="InterPro" id="IPR002213">
    <property type="entry name" value="UDP_glucos_trans"/>
</dbReference>
<organism evidence="6 7">
    <name type="scientific">Macleaya cordata</name>
    <name type="common">Five-seeded plume-poppy</name>
    <name type="synonym">Bocconia cordata</name>
    <dbReference type="NCBI Taxonomy" id="56857"/>
    <lineage>
        <taxon>Eukaryota</taxon>
        <taxon>Viridiplantae</taxon>
        <taxon>Streptophyta</taxon>
        <taxon>Embryophyta</taxon>
        <taxon>Tracheophyta</taxon>
        <taxon>Spermatophyta</taxon>
        <taxon>Magnoliopsida</taxon>
        <taxon>Ranunculales</taxon>
        <taxon>Papaveraceae</taxon>
        <taxon>Papaveroideae</taxon>
        <taxon>Macleaya</taxon>
    </lineage>
</organism>
<dbReference type="Pfam" id="PF00201">
    <property type="entry name" value="UDPGT"/>
    <property type="match status" value="1"/>
</dbReference>
<name>A0A200QRA6_MACCD</name>
<dbReference type="GO" id="GO:0080044">
    <property type="term" value="F:quercetin 7-O-glucosyltransferase activity"/>
    <property type="evidence" value="ECO:0007669"/>
    <property type="project" value="TreeGrafter"/>
</dbReference>
<protein>
    <recommendedName>
        <fullName evidence="5">Glycosyltransferase</fullName>
        <ecNumber evidence="5">2.4.1.-</ecNumber>
    </recommendedName>
</protein>
<comment type="caution">
    <text evidence="6">The sequence shown here is derived from an EMBL/GenBank/DDBJ whole genome shotgun (WGS) entry which is preliminary data.</text>
</comment>
<dbReference type="FunFam" id="3.40.50.2000:FF:000019">
    <property type="entry name" value="Glycosyltransferase"/>
    <property type="match status" value="1"/>
</dbReference>
<gene>
    <name evidence="6" type="ORF">BVC80_1157g28</name>
</gene>
<dbReference type="OrthoDB" id="5835829at2759"/>
<dbReference type="AlphaFoldDB" id="A0A200QRA6"/>
<dbReference type="InterPro" id="IPR035595">
    <property type="entry name" value="UDP_glycos_trans_CS"/>
</dbReference>
<dbReference type="PROSITE" id="PS00375">
    <property type="entry name" value="UDPGT"/>
    <property type="match status" value="1"/>
</dbReference>
<keyword evidence="3 4" id="KW-0808">Transferase</keyword>
<keyword evidence="7" id="KW-1185">Reference proteome</keyword>
<keyword evidence="2 4" id="KW-0328">Glycosyltransferase</keyword>
<comment type="similarity">
    <text evidence="1 4">Belongs to the UDP-glycosyltransferase family.</text>
</comment>
<evidence type="ECO:0000313" key="7">
    <source>
        <dbReference type="Proteomes" id="UP000195402"/>
    </source>
</evidence>
<dbReference type="Gene3D" id="3.40.50.2000">
    <property type="entry name" value="Glycogen Phosphorylase B"/>
    <property type="match status" value="2"/>
</dbReference>
<dbReference type="InParanoid" id="A0A200QRA6"/>
<sequence>MLPNKQNHFIVLSFPAQGHINPTLQFAKRLIRTGAHVTFVTSLSAHKRMSNTSTIDGLTYAPFSDGYDDGFKPGDDVQHFMSELERLGSQALAELILSSANERRDVTCVIYAILIPWVADVANNLKTPSVLLWIQPSTVFDIYYYYYNGYKDVISNNNNDPLYSINLPNLPLLTFRDIPSFFLPTNPYSFALPTFEQQLQILGRESNSKPKVLVNTFDALESEALRAVDDKINLIGIGPLIPSAFLDGQDPSDTSFGGDLFNVSHDYREWLDTKEESSVVYVSFGSMSVLQNRQMEEIGRGLIESGLSFLWVIRENKERTKSEEENEILSWIKREGKELGFIVSWCSQMEVLSHPSIGCFLTHCGWNSTLESIVGGVPIVGFPQWTDQGTNAKLVEDVWKMGVRMRENEEEKIVEREEVKRCLKMVMEGERGEEMRRNAKKWKELAKEAVREGGSSERNLRAFLEEIGGGN</sequence>
<dbReference type="GO" id="GO:0080043">
    <property type="term" value="F:quercetin 3-O-glucosyltransferase activity"/>
    <property type="evidence" value="ECO:0007669"/>
    <property type="project" value="TreeGrafter"/>
</dbReference>
<dbReference type="CDD" id="cd03784">
    <property type="entry name" value="GT1_Gtf-like"/>
    <property type="match status" value="1"/>
</dbReference>
<evidence type="ECO:0000256" key="4">
    <source>
        <dbReference type="RuleBase" id="RU003718"/>
    </source>
</evidence>
<dbReference type="PANTHER" id="PTHR11926:SF1534">
    <property type="entry name" value="GLYCOSYLTRANSFERASE"/>
    <property type="match status" value="1"/>
</dbReference>
<evidence type="ECO:0000256" key="3">
    <source>
        <dbReference type="ARBA" id="ARBA00022679"/>
    </source>
</evidence>
<dbReference type="PANTHER" id="PTHR11926">
    <property type="entry name" value="GLUCOSYL/GLUCURONOSYL TRANSFERASES"/>
    <property type="match status" value="1"/>
</dbReference>
<evidence type="ECO:0000256" key="5">
    <source>
        <dbReference type="RuleBase" id="RU362057"/>
    </source>
</evidence>
<dbReference type="Proteomes" id="UP000195402">
    <property type="component" value="Unassembled WGS sequence"/>
</dbReference>
<evidence type="ECO:0000256" key="1">
    <source>
        <dbReference type="ARBA" id="ARBA00009995"/>
    </source>
</evidence>
<accession>A0A200QRA6</accession>
<dbReference type="FunFam" id="3.40.50.2000:FF:000167">
    <property type="entry name" value="Glycosyltransferase"/>
    <property type="match status" value="1"/>
</dbReference>
<evidence type="ECO:0000256" key="2">
    <source>
        <dbReference type="ARBA" id="ARBA00022676"/>
    </source>
</evidence>
<dbReference type="EMBL" id="MVGT01001312">
    <property type="protein sequence ID" value="OVA12988.1"/>
    <property type="molecule type" value="Genomic_DNA"/>
</dbReference>
<proteinExistence type="inferred from homology"/>
<dbReference type="EC" id="2.4.1.-" evidence="5"/>